<evidence type="ECO:0000256" key="5">
    <source>
        <dbReference type="ARBA" id="ARBA00022679"/>
    </source>
</evidence>
<keyword evidence="6" id="KW-0479">Metal-binding</keyword>
<evidence type="ECO:0000256" key="1">
    <source>
        <dbReference type="ARBA" id="ARBA00001798"/>
    </source>
</evidence>
<dbReference type="InterPro" id="IPR044066">
    <property type="entry name" value="TRIAD_supradom"/>
</dbReference>
<dbReference type="InterPro" id="IPR013083">
    <property type="entry name" value="Znf_RING/FYVE/PHD"/>
</dbReference>
<comment type="caution">
    <text evidence="13">The sequence shown here is derived from an EMBL/GenBank/DDBJ whole genome shotgun (WGS) entry which is preliminary data.</text>
</comment>
<dbReference type="AlphaFoldDB" id="A0A444Y949"/>
<keyword evidence="7" id="KW-0677">Repeat</keyword>
<comment type="catalytic activity">
    <reaction evidence="1">
        <text>[E2 ubiquitin-conjugating enzyme]-S-ubiquitinyl-L-cysteine + [acceptor protein]-L-lysine = [E2 ubiquitin-conjugating enzyme]-L-cysteine + [acceptor protein]-N(6)-ubiquitinyl-L-lysine.</text>
        <dbReference type="EC" id="2.3.2.31"/>
    </reaction>
</comment>
<feature type="region of interest" description="Disordered" evidence="11">
    <location>
        <begin position="45"/>
        <end position="72"/>
    </location>
</feature>
<evidence type="ECO:0000313" key="13">
    <source>
        <dbReference type="EMBL" id="RYQ98377.1"/>
    </source>
</evidence>
<gene>
    <name evidence="13" type="ORF">Ahy_B08g094419</name>
</gene>
<accession>A0A444Y949</accession>
<dbReference type="EMBL" id="SDMP01000018">
    <property type="protein sequence ID" value="RYQ98377.1"/>
    <property type="molecule type" value="Genomic_DNA"/>
</dbReference>
<dbReference type="UniPathway" id="UPA00143"/>
<dbReference type="InterPro" id="IPR002867">
    <property type="entry name" value="IBR_dom"/>
</dbReference>
<comment type="cofactor">
    <cofactor evidence="2">
        <name>Zn(2+)</name>
        <dbReference type="ChEBI" id="CHEBI:29105"/>
    </cofactor>
</comment>
<evidence type="ECO:0000256" key="7">
    <source>
        <dbReference type="ARBA" id="ARBA00022737"/>
    </source>
</evidence>
<sequence length="311" mass="36026">MKTIKEFFLRHYYSLWLSPSLSPPSHMYLNYLVFNSGSSKRRQSQMMNSNAVKNHGNSDVATKRRKINEEEGRGESSSIFSFVCEICIDIKTEAENFSITGCSHSYCMDYVVKYVGSRLDDNVINIRCPVPWCGGFLEPEGCREVLPRMVLDRWEKSLCEAAVVENESERFMYCPFKDCSALMIVDDDSLTESKCPSCNRQICVTCEAVWHHGMMCEEFGRTENEDRVVMEVAARNRWKRCPNCRFFVEKKHFTCGKIRCKCGYSFCYHCGKSWDSCYRSIFWALADGTVNVFKVTPPKPKKKKVTSHKRE</sequence>
<evidence type="ECO:0000256" key="10">
    <source>
        <dbReference type="ARBA" id="ARBA00022833"/>
    </source>
</evidence>
<dbReference type="Proteomes" id="UP000289738">
    <property type="component" value="Chromosome B08"/>
</dbReference>
<comment type="pathway">
    <text evidence="3">Protein modification; protein ubiquitination.</text>
</comment>
<evidence type="ECO:0000256" key="9">
    <source>
        <dbReference type="ARBA" id="ARBA00022786"/>
    </source>
</evidence>
<dbReference type="SUPFAM" id="SSF57850">
    <property type="entry name" value="RING/U-box"/>
    <property type="match status" value="3"/>
</dbReference>
<evidence type="ECO:0000256" key="8">
    <source>
        <dbReference type="ARBA" id="ARBA00022771"/>
    </source>
</evidence>
<protein>
    <recommendedName>
        <fullName evidence="4">RBR-type E3 ubiquitin transferase</fullName>
        <ecNumber evidence="4">2.3.2.31</ecNumber>
    </recommendedName>
</protein>
<dbReference type="PROSITE" id="PS51873">
    <property type="entry name" value="TRIAD"/>
    <property type="match status" value="1"/>
</dbReference>
<evidence type="ECO:0000256" key="2">
    <source>
        <dbReference type="ARBA" id="ARBA00001947"/>
    </source>
</evidence>
<evidence type="ECO:0000256" key="6">
    <source>
        <dbReference type="ARBA" id="ARBA00022723"/>
    </source>
</evidence>
<dbReference type="FunFam" id="3.30.40.10:FF:000230">
    <property type="entry name" value="RBR-type E3 ubiquitin transferase"/>
    <property type="match status" value="1"/>
</dbReference>
<evidence type="ECO:0000313" key="14">
    <source>
        <dbReference type="Proteomes" id="UP000289738"/>
    </source>
</evidence>
<proteinExistence type="predicted"/>
<feature type="compositionally biased region" description="Polar residues" evidence="11">
    <location>
        <begin position="45"/>
        <end position="60"/>
    </location>
</feature>
<dbReference type="EC" id="2.3.2.31" evidence="4"/>
<dbReference type="SMART" id="SM00647">
    <property type="entry name" value="IBR"/>
    <property type="match status" value="2"/>
</dbReference>
<keyword evidence="5" id="KW-0808">Transferase</keyword>
<feature type="domain" description="RING-type" evidence="12">
    <location>
        <begin position="80"/>
        <end position="288"/>
    </location>
</feature>
<evidence type="ECO:0000256" key="4">
    <source>
        <dbReference type="ARBA" id="ARBA00012251"/>
    </source>
</evidence>
<dbReference type="Gene3D" id="1.20.120.1750">
    <property type="match status" value="1"/>
</dbReference>
<keyword evidence="14" id="KW-1185">Reference proteome</keyword>
<dbReference type="Gene3D" id="3.30.40.10">
    <property type="entry name" value="Zinc/RING finger domain, C3HC4 (zinc finger)"/>
    <property type="match status" value="1"/>
</dbReference>
<organism evidence="13 14">
    <name type="scientific">Arachis hypogaea</name>
    <name type="common">Peanut</name>
    <dbReference type="NCBI Taxonomy" id="3818"/>
    <lineage>
        <taxon>Eukaryota</taxon>
        <taxon>Viridiplantae</taxon>
        <taxon>Streptophyta</taxon>
        <taxon>Embryophyta</taxon>
        <taxon>Tracheophyta</taxon>
        <taxon>Spermatophyta</taxon>
        <taxon>Magnoliopsida</taxon>
        <taxon>eudicotyledons</taxon>
        <taxon>Gunneridae</taxon>
        <taxon>Pentapetalae</taxon>
        <taxon>rosids</taxon>
        <taxon>fabids</taxon>
        <taxon>Fabales</taxon>
        <taxon>Fabaceae</taxon>
        <taxon>Papilionoideae</taxon>
        <taxon>50 kb inversion clade</taxon>
        <taxon>dalbergioids sensu lato</taxon>
        <taxon>Dalbergieae</taxon>
        <taxon>Pterocarpus clade</taxon>
        <taxon>Arachis</taxon>
    </lineage>
</organism>
<keyword evidence="10" id="KW-0862">Zinc</keyword>
<keyword evidence="8" id="KW-0863">Zinc-finger</keyword>
<reference evidence="13 14" key="1">
    <citation type="submission" date="2019-01" db="EMBL/GenBank/DDBJ databases">
        <title>Sequencing of cultivated peanut Arachis hypogaea provides insights into genome evolution and oil improvement.</title>
        <authorList>
            <person name="Chen X."/>
        </authorList>
    </citation>
    <scope>NUCLEOTIDE SEQUENCE [LARGE SCALE GENOMIC DNA]</scope>
    <source>
        <strain evidence="14">cv. Fuhuasheng</strain>
        <tissue evidence="13">Leaves</tissue>
    </source>
</reference>
<dbReference type="GO" id="GO:0061630">
    <property type="term" value="F:ubiquitin protein ligase activity"/>
    <property type="evidence" value="ECO:0007669"/>
    <property type="project" value="UniProtKB-EC"/>
</dbReference>
<dbReference type="STRING" id="3818.A0A444Y949"/>
<keyword evidence="9" id="KW-0833">Ubl conjugation pathway</keyword>
<evidence type="ECO:0000259" key="12">
    <source>
        <dbReference type="PROSITE" id="PS51873"/>
    </source>
</evidence>
<dbReference type="GO" id="GO:0016567">
    <property type="term" value="P:protein ubiquitination"/>
    <property type="evidence" value="ECO:0007669"/>
    <property type="project" value="UniProtKB-UniPathway"/>
</dbReference>
<evidence type="ECO:0000256" key="3">
    <source>
        <dbReference type="ARBA" id="ARBA00004906"/>
    </source>
</evidence>
<dbReference type="InterPro" id="IPR031127">
    <property type="entry name" value="E3_UB_ligase_RBR"/>
</dbReference>
<evidence type="ECO:0000256" key="11">
    <source>
        <dbReference type="SAM" id="MobiDB-lite"/>
    </source>
</evidence>
<name>A0A444Y949_ARAHY</name>
<dbReference type="PANTHER" id="PTHR11685">
    <property type="entry name" value="RBR FAMILY RING FINGER AND IBR DOMAIN-CONTAINING"/>
    <property type="match status" value="1"/>
</dbReference>
<dbReference type="GO" id="GO:0008270">
    <property type="term" value="F:zinc ion binding"/>
    <property type="evidence" value="ECO:0007669"/>
    <property type="project" value="UniProtKB-KW"/>
</dbReference>
<dbReference type="Pfam" id="PF01485">
    <property type="entry name" value="IBR"/>
    <property type="match status" value="2"/>
</dbReference>